<gene>
    <name evidence="1" type="ORF">V1264_005144</name>
</gene>
<keyword evidence="2" id="KW-1185">Reference proteome</keyword>
<name>A0AAN9G562_9CAEN</name>
<dbReference type="Proteomes" id="UP001374579">
    <property type="component" value="Unassembled WGS sequence"/>
</dbReference>
<reference evidence="1 2" key="1">
    <citation type="submission" date="2024-02" db="EMBL/GenBank/DDBJ databases">
        <title>Chromosome-scale genome assembly of the rough periwinkle Littorina saxatilis.</title>
        <authorList>
            <person name="De Jode A."/>
            <person name="Faria R."/>
            <person name="Formenti G."/>
            <person name="Sims Y."/>
            <person name="Smith T.P."/>
            <person name="Tracey A."/>
            <person name="Wood J.M.D."/>
            <person name="Zagrodzka Z.B."/>
            <person name="Johannesson K."/>
            <person name="Butlin R.K."/>
            <person name="Leder E.H."/>
        </authorList>
    </citation>
    <scope>NUCLEOTIDE SEQUENCE [LARGE SCALE GENOMIC DNA]</scope>
    <source>
        <strain evidence="1">Snail1</strain>
        <tissue evidence="1">Muscle</tissue>
    </source>
</reference>
<evidence type="ECO:0000313" key="2">
    <source>
        <dbReference type="Proteomes" id="UP001374579"/>
    </source>
</evidence>
<organism evidence="1 2">
    <name type="scientific">Littorina saxatilis</name>
    <dbReference type="NCBI Taxonomy" id="31220"/>
    <lineage>
        <taxon>Eukaryota</taxon>
        <taxon>Metazoa</taxon>
        <taxon>Spiralia</taxon>
        <taxon>Lophotrochozoa</taxon>
        <taxon>Mollusca</taxon>
        <taxon>Gastropoda</taxon>
        <taxon>Caenogastropoda</taxon>
        <taxon>Littorinimorpha</taxon>
        <taxon>Littorinoidea</taxon>
        <taxon>Littorinidae</taxon>
        <taxon>Littorina</taxon>
    </lineage>
</organism>
<evidence type="ECO:0000313" key="1">
    <source>
        <dbReference type="EMBL" id="KAK7095778.1"/>
    </source>
</evidence>
<dbReference type="EMBL" id="JBAMIC010000014">
    <property type="protein sequence ID" value="KAK7095778.1"/>
    <property type="molecule type" value="Genomic_DNA"/>
</dbReference>
<dbReference type="AlphaFoldDB" id="A0AAN9G562"/>
<proteinExistence type="predicted"/>
<comment type="caution">
    <text evidence="1">The sequence shown here is derived from an EMBL/GenBank/DDBJ whole genome shotgun (WGS) entry which is preliminary data.</text>
</comment>
<sequence>MLWRKAHFVYHEHGSVDAFCQLCYRAHHAERFANTYPDLYGWYHRDQCKPARKFR</sequence>
<protein>
    <submittedName>
        <fullName evidence="1">Uncharacterized protein</fullName>
    </submittedName>
</protein>
<accession>A0AAN9G562</accession>